<protein>
    <submittedName>
        <fullName evidence="1">Uncharacterized protein</fullName>
    </submittedName>
</protein>
<reference evidence="1 2" key="2">
    <citation type="journal article" date="2010" name="Stand. Genomic Sci.">
        <title>Complete genome sequence of Nakamurella multipartita type strain (Y-104).</title>
        <authorList>
            <person name="Tice H."/>
            <person name="Mayilraj S."/>
            <person name="Sims D."/>
            <person name="Lapidus A."/>
            <person name="Nolan M."/>
            <person name="Lucas S."/>
            <person name="Glavina Del Rio T."/>
            <person name="Copeland A."/>
            <person name="Cheng J.F."/>
            <person name="Meincke L."/>
            <person name="Bruce D."/>
            <person name="Goodwin L."/>
            <person name="Pitluck S."/>
            <person name="Ivanova N."/>
            <person name="Mavromatis K."/>
            <person name="Ovchinnikova G."/>
            <person name="Pati A."/>
            <person name="Chen A."/>
            <person name="Palaniappan K."/>
            <person name="Land M."/>
            <person name="Hauser L."/>
            <person name="Chang Y.J."/>
            <person name="Jeffries C.D."/>
            <person name="Detter J.C."/>
            <person name="Brettin T."/>
            <person name="Rohde M."/>
            <person name="Goker M."/>
            <person name="Bristow J."/>
            <person name="Eisen J.A."/>
            <person name="Markowitz V."/>
            <person name="Hugenholtz P."/>
            <person name="Kyrpides N.C."/>
            <person name="Klenk H.P."/>
            <person name="Chen F."/>
        </authorList>
    </citation>
    <scope>NUCLEOTIDE SEQUENCE [LARGE SCALE GENOMIC DNA]</scope>
    <source>
        <strain evidence="2">ATCC 700099 / DSM 44233 / CIP 104796 / JCM 9543 / NBRC 105858 / Y-104</strain>
    </source>
</reference>
<dbReference type="EMBL" id="CP001737">
    <property type="protein sequence ID" value="ACV78153.1"/>
    <property type="molecule type" value="Genomic_DNA"/>
</dbReference>
<evidence type="ECO:0000313" key="1">
    <source>
        <dbReference type="EMBL" id="ACV78153.1"/>
    </source>
</evidence>
<gene>
    <name evidence="1" type="ordered locus">Namu_1763</name>
</gene>
<evidence type="ECO:0000313" key="2">
    <source>
        <dbReference type="Proteomes" id="UP000002218"/>
    </source>
</evidence>
<dbReference type="Proteomes" id="UP000002218">
    <property type="component" value="Chromosome"/>
</dbReference>
<proteinExistence type="predicted"/>
<dbReference type="HOGENOM" id="CLU_1347714_0_0_11"/>
<sequence length="203" mass="21528">MDDALRRALAAEIEAIRADPVAAVGFGEKAYLPYTTTAGQGLVSAPDPAVTPMVAKAIDEAIDQAGPADPVAALALLHVVGQRADDHVDEVLMRALNSPALMPTAAYLLGRAGYRGYPARSRDEAAVTRALRAHLGDPGEFVDPFLGKTFARRDFVIAALVRLLGIERFTGIDDRQAPMVGLALPDFSDGQRTELVAQLTRPG</sequence>
<name>C8XGH0_NAKMY</name>
<keyword evidence="2" id="KW-1185">Reference proteome</keyword>
<dbReference type="RefSeq" id="WP_015747056.1">
    <property type="nucleotide sequence ID" value="NC_013235.1"/>
</dbReference>
<dbReference type="KEGG" id="nml:Namu_1763"/>
<accession>C8XGH0</accession>
<dbReference type="OrthoDB" id="9774179at2"/>
<dbReference type="STRING" id="479431.Namu_1763"/>
<organism evidence="1 2">
    <name type="scientific">Nakamurella multipartita (strain ATCC 700099 / DSM 44233 / CIP 104796 / JCM 9543 / NBRC 105858 / Y-104)</name>
    <name type="common">Microsphaera multipartita</name>
    <dbReference type="NCBI Taxonomy" id="479431"/>
    <lineage>
        <taxon>Bacteria</taxon>
        <taxon>Bacillati</taxon>
        <taxon>Actinomycetota</taxon>
        <taxon>Actinomycetes</taxon>
        <taxon>Nakamurellales</taxon>
        <taxon>Nakamurellaceae</taxon>
        <taxon>Nakamurella</taxon>
    </lineage>
</organism>
<dbReference type="AlphaFoldDB" id="C8XGH0"/>
<reference evidence="2" key="1">
    <citation type="submission" date="2009-09" db="EMBL/GenBank/DDBJ databases">
        <title>The complete genome of Nakamurella multipartita DSM 44233.</title>
        <authorList>
            <consortium name="US DOE Joint Genome Institute (JGI-PGF)"/>
            <person name="Lucas S."/>
            <person name="Copeland A."/>
            <person name="Lapidus A."/>
            <person name="Glavina del Rio T."/>
            <person name="Dalin E."/>
            <person name="Tice H."/>
            <person name="Bruce D."/>
            <person name="Goodwin L."/>
            <person name="Pitluck S."/>
            <person name="Kyrpides N."/>
            <person name="Mavromatis K."/>
            <person name="Ivanova N."/>
            <person name="Ovchinnikova G."/>
            <person name="Sims D."/>
            <person name="Meincke L."/>
            <person name="Brettin T."/>
            <person name="Detter J.C."/>
            <person name="Han C."/>
            <person name="Larimer F."/>
            <person name="Land M."/>
            <person name="Hauser L."/>
            <person name="Markowitz V."/>
            <person name="Cheng J.-F."/>
            <person name="Hugenholtz P."/>
            <person name="Woyke T."/>
            <person name="Wu D."/>
            <person name="Klenk H.-P."/>
            <person name="Eisen J.A."/>
        </authorList>
    </citation>
    <scope>NUCLEOTIDE SEQUENCE [LARGE SCALE GENOMIC DNA]</scope>
    <source>
        <strain evidence="2">ATCC 700099 / DSM 44233 / CIP 104796 / JCM 9543 / NBRC 105858 / Y-104</strain>
    </source>
</reference>
<dbReference type="InParanoid" id="C8XGH0"/>